<name>A0A087EBL1_9BIFI</name>
<feature type="DNA-binding region" description="H-T-H motif" evidence="2">
    <location>
        <begin position="37"/>
        <end position="56"/>
    </location>
</feature>
<keyword evidence="1 2" id="KW-0238">DNA-binding</keyword>
<feature type="compositionally biased region" description="Basic and acidic residues" evidence="3">
    <location>
        <begin position="125"/>
        <end position="140"/>
    </location>
</feature>
<proteinExistence type="predicted"/>
<accession>A0A087EBL1</accession>
<dbReference type="OrthoDB" id="4709704at2"/>
<dbReference type="Gene3D" id="1.10.357.10">
    <property type="entry name" value="Tetracycline Repressor, domain 2"/>
    <property type="match status" value="1"/>
</dbReference>
<keyword evidence="6" id="KW-1185">Reference proteome</keyword>
<feature type="domain" description="HTH tetR-type" evidence="4">
    <location>
        <begin position="14"/>
        <end position="74"/>
    </location>
</feature>
<evidence type="ECO:0000313" key="6">
    <source>
        <dbReference type="Proteomes" id="UP000029055"/>
    </source>
</evidence>
<dbReference type="SUPFAM" id="SSF46689">
    <property type="entry name" value="Homeodomain-like"/>
    <property type="match status" value="1"/>
</dbReference>
<evidence type="ECO:0000259" key="4">
    <source>
        <dbReference type="PROSITE" id="PS50977"/>
    </source>
</evidence>
<feature type="region of interest" description="Disordered" evidence="3">
    <location>
        <begin position="205"/>
        <end position="229"/>
    </location>
</feature>
<dbReference type="GO" id="GO:0003677">
    <property type="term" value="F:DNA binding"/>
    <property type="evidence" value="ECO:0007669"/>
    <property type="project" value="UniProtKB-UniRule"/>
</dbReference>
<dbReference type="eggNOG" id="COG1309">
    <property type="taxonomic scope" value="Bacteria"/>
</dbReference>
<evidence type="ECO:0000313" key="5">
    <source>
        <dbReference type="EMBL" id="KFJ05162.1"/>
    </source>
</evidence>
<reference evidence="5 6" key="1">
    <citation type="submission" date="2014-03" db="EMBL/GenBank/DDBJ databases">
        <title>Genomics of Bifidobacteria.</title>
        <authorList>
            <person name="Ventura M."/>
            <person name="Milani C."/>
            <person name="Lugli G.A."/>
        </authorList>
    </citation>
    <scope>NUCLEOTIDE SEQUENCE [LARGE SCALE GENOMIC DNA]</scope>
    <source>
        <strain evidence="5 6">LMG 11597</strain>
    </source>
</reference>
<protein>
    <submittedName>
        <fullName evidence="5">Putative transcriptional regulator TetR family</fullName>
    </submittedName>
</protein>
<evidence type="ECO:0000256" key="3">
    <source>
        <dbReference type="SAM" id="MobiDB-lite"/>
    </source>
</evidence>
<dbReference type="InterPro" id="IPR009057">
    <property type="entry name" value="Homeodomain-like_sf"/>
</dbReference>
<organism evidence="5 6">
    <name type="scientific">Bifidobacterium subtile</name>
    <dbReference type="NCBI Taxonomy" id="77635"/>
    <lineage>
        <taxon>Bacteria</taxon>
        <taxon>Bacillati</taxon>
        <taxon>Actinomycetota</taxon>
        <taxon>Actinomycetes</taxon>
        <taxon>Bifidobacteriales</taxon>
        <taxon>Bifidobacteriaceae</taxon>
        <taxon>Bifidobacterium</taxon>
    </lineage>
</organism>
<dbReference type="InterPro" id="IPR001647">
    <property type="entry name" value="HTH_TetR"/>
</dbReference>
<dbReference type="RefSeq" id="WP_024464118.1">
    <property type="nucleotide sequence ID" value="NZ_CP062939.1"/>
</dbReference>
<dbReference type="Proteomes" id="UP000029055">
    <property type="component" value="Unassembled WGS sequence"/>
</dbReference>
<gene>
    <name evidence="5" type="ORF">BISU_1278</name>
</gene>
<sequence length="229" mass="25147">MPRISEANLEEHRRNTMNALLDCAEHIVKTQGNDALTPAAVSQGAGIARNSIYRYVDNMDDLRHKLLQRHLPGWRKALEDGLAGVNDPVETIAIWVRINLEQTSIHGHGWMMKLHPTSSAAARKPKPDTKPDVNHDGSDDKPDFHATIAMPVARAWRQLCPHSPRVGATITRGLVSSGMRLLESAHDDDQARAIIAQVEQAARAVAQSMREDGGESGSKGGRGVNRNER</sequence>
<comment type="caution">
    <text evidence="5">The sequence shown here is derived from an EMBL/GenBank/DDBJ whole genome shotgun (WGS) entry which is preliminary data.</text>
</comment>
<feature type="region of interest" description="Disordered" evidence="3">
    <location>
        <begin position="118"/>
        <end position="140"/>
    </location>
</feature>
<dbReference type="EMBL" id="JGZR01000001">
    <property type="protein sequence ID" value="KFJ05162.1"/>
    <property type="molecule type" value="Genomic_DNA"/>
</dbReference>
<evidence type="ECO:0000256" key="2">
    <source>
        <dbReference type="PROSITE-ProRule" id="PRU00335"/>
    </source>
</evidence>
<dbReference type="PROSITE" id="PS50977">
    <property type="entry name" value="HTH_TETR_2"/>
    <property type="match status" value="1"/>
</dbReference>
<dbReference type="AlphaFoldDB" id="A0A087EBL1"/>
<dbReference type="STRING" id="77635.BISU_1278"/>
<evidence type="ECO:0000256" key="1">
    <source>
        <dbReference type="ARBA" id="ARBA00023125"/>
    </source>
</evidence>